<dbReference type="EMBL" id="CP009170">
    <property type="protein sequence ID" value="AIS51849.1"/>
    <property type="molecule type" value="Genomic_DNA"/>
</dbReference>
<dbReference type="Pfam" id="PF22725">
    <property type="entry name" value="GFO_IDH_MocA_C3"/>
    <property type="match status" value="1"/>
</dbReference>
<protein>
    <submittedName>
        <fullName evidence="3">Putative dehydrogenase MviM</fullName>
    </submittedName>
</protein>
<evidence type="ECO:0000313" key="4">
    <source>
        <dbReference type="Proteomes" id="UP000029669"/>
    </source>
</evidence>
<sequence>MDKKLRFGLIGCGRISFKHIEALANNYDNAELVALCDLEIEKAELLKKRYIELLDKKNVKINNIEIYRDYQELLKRADIDIVSIATYSGTHAEITINALKSGKHVIVEKPMALSIKDVDEMIETARKYNRKLTVCHQNRFNSTVQKLRKAIEDKRFGKLVHGVASIRWNRNDEYYKQASWRGTWEQDGGTLMNQGIHNIDLLQWMMGPVERLYAEADTFLRNIEGEDMGAAVLRFKNGAIGIIEGSACIYPRNLEETLSIFGEKGTVRIGGVAINKIIDWKFADGLDDEEEVKKEANYEDPDTVYGYGHTPLYKDFIDAVLNDREPYITGEDGKKAVEIVLAIYKSRKTGLPVEFPLKDFSTLDMKE</sequence>
<dbReference type="Gene3D" id="3.40.50.720">
    <property type="entry name" value="NAD(P)-binding Rossmann-like Domain"/>
    <property type="match status" value="1"/>
</dbReference>
<accession>A0A097APU6</accession>
<dbReference type="InterPro" id="IPR036291">
    <property type="entry name" value="NAD(P)-bd_dom_sf"/>
</dbReference>
<evidence type="ECO:0000259" key="2">
    <source>
        <dbReference type="Pfam" id="PF22725"/>
    </source>
</evidence>
<evidence type="ECO:0000259" key="1">
    <source>
        <dbReference type="Pfam" id="PF01408"/>
    </source>
</evidence>
<evidence type="ECO:0000313" key="3">
    <source>
        <dbReference type="EMBL" id="AIS51849.1"/>
    </source>
</evidence>
<dbReference type="InterPro" id="IPR000683">
    <property type="entry name" value="Gfo/Idh/MocA-like_OxRdtase_N"/>
</dbReference>
<name>A0A097APU6_THEKI</name>
<dbReference type="InterPro" id="IPR055170">
    <property type="entry name" value="GFO_IDH_MocA-like_dom"/>
</dbReference>
<feature type="domain" description="Gfo/Idh/MocA-like oxidoreductase N-terminal" evidence="1">
    <location>
        <begin position="5"/>
        <end position="135"/>
    </location>
</feature>
<dbReference type="GO" id="GO:0000166">
    <property type="term" value="F:nucleotide binding"/>
    <property type="evidence" value="ECO:0007669"/>
    <property type="project" value="InterPro"/>
</dbReference>
<dbReference type="PANTHER" id="PTHR43249:SF1">
    <property type="entry name" value="D-GLUCOSIDE 3-DEHYDROGENASE"/>
    <property type="match status" value="1"/>
</dbReference>
<dbReference type="Proteomes" id="UP000029669">
    <property type="component" value="Chromosome"/>
</dbReference>
<dbReference type="OrthoDB" id="240873at2"/>
<reference evidence="4" key="1">
    <citation type="journal article" date="2015" name="Genome Announc.">
        <title>Whole-Genome Sequences of 80 Environmental and Clinical Isolates of Burkholderia pseudomallei.</title>
        <authorList>
            <person name="Johnson S.L."/>
            <person name="Baker A.L."/>
            <person name="Chain P.S."/>
            <person name="Currie B.J."/>
            <person name="Daligault H.E."/>
            <person name="Davenport K.W."/>
            <person name="Davis C.B."/>
            <person name="Inglis T.J."/>
            <person name="Kaestli M."/>
            <person name="Koren S."/>
            <person name="Mayo M."/>
            <person name="Merritt A.J."/>
            <person name="Price E.P."/>
            <person name="Sarovich D.S."/>
            <person name="Warner J."/>
            <person name="Rosovitz M.J."/>
        </authorList>
    </citation>
    <scope>NUCLEOTIDE SEQUENCE [LARGE SCALE GENOMIC DNA]</scope>
    <source>
        <strain evidence="4">DSM 2030</strain>
    </source>
</reference>
<feature type="domain" description="GFO/IDH/MocA-like oxidoreductase" evidence="2">
    <location>
        <begin position="144"/>
        <end position="268"/>
    </location>
</feature>
<dbReference type="AlphaFoldDB" id="A0A097APU6"/>
<dbReference type="eggNOG" id="COG0673">
    <property type="taxonomic scope" value="Bacteria"/>
</dbReference>
<keyword evidence="4" id="KW-1185">Reference proteome</keyword>
<dbReference type="Gene3D" id="3.30.360.10">
    <property type="entry name" value="Dihydrodipicolinate Reductase, domain 2"/>
    <property type="match status" value="1"/>
</dbReference>
<dbReference type="SUPFAM" id="SSF55347">
    <property type="entry name" value="Glyceraldehyde-3-phosphate dehydrogenase-like, C-terminal domain"/>
    <property type="match status" value="1"/>
</dbReference>
<dbReference type="SUPFAM" id="SSF51735">
    <property type="entry name" value="NAD(P)-binding Rossmann-fold domains"/>
    <property type="match status" value="1"/>
</dbReference>
<dbReference type="PANTHER" id="PTHR43249">
    <property type="entry name" value="UDP-N-ACETYL-2-AMINO-2-DEOXY-D-GLUCURONATE OXIDASE"/>
    <property type="match status" value="1"/>
</dbReference>
<gene>
    <name evidence="3" type="primary">mviM</name>
    <name evidence="3" type="ORF">TKV_c06640</name>
</gene>
<dbReference type="STRING" id="2325.TKV_c06640"/>
<dbReference type="InterPro" id="IPR052515">
    <property type="entry name" value="Gfo/Idh/MocA_Oxidoreductase"/>
</dbReference>
<organism evidence="3 4">
    <name type="scientific">Thermoanaerobacter kivui</name>
    <name type="common">Acetogenium kivui</name>
    <dbReference type="NCBI Taxonomy" id="2325"/>
    <lineage>
        <taxon>Bacteria</taxon>
        <taxon>Bacillati</taxon>
        <taxon>Bacillota</taxon>
        <taxon>Clostridia</taxon>
        <taxon>Thermoanaerobacterales</taxon>
        <taxon>Thermoanaerobacteraceae</taxon>
        <taxon>Thermoanaerobacter</taxon>
    </lineage>
</organism>
<dbReference type="Pfam" id="PF01408">
    <property type="entry name" value="GFO_IDH_MocA"/>
    <property type="match status" value="1"/>
</dbReference>
<proteinExistence type="predicted"/>
<dbReference type="KEGG" id="tki:TKV_c06640"/>
<dbReference type="HOGENOM" id="CLU_023194_1_0_9"/>
<dbReference type="RefSeq" id="WP_049684728.1">
    <property type="nucleotide sequence ID" value="NZ_CP009170.1"/>
</dbReference>